<name>A0ABX6IHW5_9ACTN</name>
<keyword evidence="1" id="KW-0732">Signal</keyword>
<sequence>MRRIPVVLGAVLALVVGLGVFVAPAPAEAAPSTTSLANSIHGLTNTERTTRNLGKVGTNACLKRYAQSHSQRQARENRMYHQQLRPILNACGVRSVGENVAYGYPTARAVMVGWMNSPGHRANILKRGFNRLGVGVAYSTSGRPYYTQVFGQI</sequence>
<evidence type="ECO:0000313" key="4">
    <source>
        <dbReference type="Proteomes" id="UP001059836"/>
    </source>
</evidence>
<dbReference type="Proteomes" id="UP001059836">
    <property type="component" value="Chromosome"/>
</dbReference>
<dbReference type="SUPFAM" id="SSF55797">
    <property type="entry name" value="PR-1-like"/>
    <property type="match status" value="1"/>
</dbReference>
<keyword evidence="4" id="KW-1185">Reference proteome</keyword>
<dbReference type="PANTHER" id="PTHR31157:SF1">
    <property type="entry name" value="SCP DOMAIN-CONTAINING PROTEIN"/>
    <property type="match status" value="1"/>
</dbReference>
<dbReference type="InterPro" id="IPR014044">
    <property type="entry name" value="CAP_dom"/>
</dbReference>
<dbReference type="InterPro" id="IPR035940">
    <property type="entry name" value="CAP_sf"/>
</dbReference>
<dbReference type="PANTHER" id="PTHR31157">
    <property type="entry name" value="SCP DOMAIN-CONTAINING PROTEIN"/>
    <property type="match status" value="1"/>
</dbReference>
<feature type="signal peptide" evidence="1">
    <location>
        <begin position="1"/>
        <end position="29"/>
    </location>
</feature>
<feature type="domain" description="SCP" evidence="2">
    <location>
        <begin position="43"/>
        <end position="150"/>
    </location>
</feature>
<organism evidence="3 4">
    <name type="scientific">Gordonia pseudamarae</name>
    <dbReference type="NCBI Taxonomy" id="2831662"/>
    <lineage>
        <taxon>Bacteria</taxon>
        <taxon>Bacillati</taxon>
        <taxon>Actinomycetota</taxon>
        <taxon>Actinomycetes</taxon>
        <taxon>Mycobacteriales</taxon>
        <taxon>Gordoniaceae</taxon>
        <taxon>Gordonia</taxon>
    </lineage>
</organism>
<evidence type="ECO:0000313" key="3">
    <source>
        <dbReference type="EMBL" id="QHN35442.1"/>
    </source>
</evidence>
<feature type="chain" id="PRO_5046680002" evidence="1">
    <location>
        <begin position="30"/>
        <end position="153"/>
    </location>
</feature>
<reference evidence="3" key="1">
    <citation type="journal article" date="2021" name="Nat. Microbiol.">
        <title>Cocultivation of an ultrasmall environmental parasitic bacterium with lytic ability against bacteria associated with wastewater foams.</title>
        <authorList>
            <person name="Batinovic S."/>
            <person name="Rose J.J.A."/>
            <person name="Ratcliffe J."/>
            <person name="Seviour R.J."/>
            <person name="Petrovski S."/>
        </authorList>
    </citation>
    <scope>NUCLEOTIDE SEQUENCE</scope>
    <source>
        <strain evidence="3">CON9</strain>
    </source>
</reference>
<dbReference type="CDD" id="cd05379">
    <property type="entry name" value="CAP_bacterial"/>
    <property type="match status" value="1"/>
</dbReference>
<accession>A0ABX6IHW5</accession>
<dbReference type="Gene3D" id="3.40.33.10">
    <property type="entry name" value="CAP"/>
    <property type="match status" value="1"/>
</dbReference>
<dbReference type="Pfam" id="PF00188">
    <property type="entry name" value="CAP"/>
    <property type="match status" value="1"/>
</dbReference>
<proteinExistence type="predicted"/>
<dbReference type="EMBL" id="CP045809">
    <property type="protein sequence ID" value="QHN35442.1"/>
    <property type="molecule type" value="Genomic_DNA"/>
</dbReference>
<evidence type="ECO:0000256" key="1">
    <source>
        <dbReference type="SAM" id="SignalP"/>
    </source>
</evidence>
<gene>
    <name evidence="3" type="ORF">GII31_11655</name>
</gene>
<dbReference type="RefSeq" id="WP_213243257.1">
    <property type="nucleotide sequence ID" value="NZ_CP045806.1"/>
</dbReference>
<evidence type="ECO:0000259" key="2">
    <source>
        <dbReference type="Pfam" id="PF00188"/>
    </source>
</evidence>
<protein>
    <submittedName>
        <fullName evidence="3">CAP domain-containing protein</fullName>
    </submittedName>
</protein>